<feature type="transmembrane region" description="Helical" evidence="1">
    <location>
        <begin position="21"/>
        <end position="54"/>
    </location>
</feature>
<protein>
    <submittedName>
        <fullName evidence="3">CPBP family intramembrane metalloprotease</fullName>
    </submittedName>
</protein>
<feature type="transmembrane region" description="Helical" evidence="1">
    <location>
        <begin position="144"/>
        <end position="166"/>
    </location>
</feature>
<dbReference type="Proteomes" id="UP000787322">
    <property type="component" value="Unassembled WGS sequence"/>
</dbReference>
<keyword evidence="1" id="KW-0472">Membrane</keyword>
<evidence type="ECO:0000259" key="2">
    <source>
        <dbReference type="Pfam" id="PF02517"/>
    </source>
</evidence>
<sequence length="329" mass="36385">MQENRMFSDVKLAKRLTPAWLSPFLAVFLLVVGQIIGAIVMSISAALIIAPYYMTHPELPDRLSDSLNLREIFGDYYLLVTLLSFVFIAGLFFLWVKLFEKRPIVTLGFYKDNWKKELFKGFGLGLLLFSIVMLILILSGSYQLVGTTFTPYTFGFVLLTIPFWLIQGGTEELITRGWLLPVMAEKSNKIIAIVVSSSLFGLLHMFNSGFTMQSLIDLILFGVLETFYIIKTDNLWGAAGIHGAWNFAQGNIFGVLVSGSTTGSSLLQFAPGSGPDWLTGGSFGAEGSIICTLVMLVTILILAYQLRKSGKLFTKKPTEKPAEAESNNL</sequence>
<dbReference type="EMBL" id="JABZGU010000013">
    <property type="protein sequence ID" value="MBF4802435.1"/>
    <property type="molecule type" value="Genomic_DNA"/>
</dbReference>
<keyword evidence="1" id="KW-1133">Transmembrane helix</keyword>
<accession>A0A9D5X522</accession>
<keyword evidence="3" id="KW-0482">Metalloprotease</keyword>
<gene>
    <name evidence="3" type="ORF">HXK24_01205</name>
</gene>
<feature type="transmembrane region" description="Helical" evidence="1">
    <location>
        <begin position="74"/>
        <end position="96"/>
    </location>
</feature>
<organism evidence="3 4">
    <name type="scientific">Lancefieldella parvula</name>
    <dbReference type="NCBI Taxonomy" id="1382"/>
    <lineage>
        <taxon>Bacteria</taxon>
        <taxon>Bacillati</taxon>
        <taxon>Actinomycetota</taxon>
        <taxon>Coriobacteriia</taxon>
        <taxon>Coriobacteriales</taxon>
        <taxon>Atopobiaceae</taxon>
        <taxon>Lancefieldella</taxon>
    </lineage>
</organism>
<dbReference type="PANTHER" id="PTHR39430:SF1">
    <property type="entry name" value="PROTEASE"/>
    <property type="match status" value="1"/>
</dbReference>
<feature type="transmembrane region" description="Helical" evidence="1">
    <location>
        <begin position="251"/>
        <end position="271"/>
    </location>
</feature>
<feature type="domain" description="CAAX prenyl protease 2/Lysostaphin resistance protein A-like" evidence="2">
    <location>
        <begin position="155"/>
        <end position="247"/>
    </location>
</feature>
<dbReference type="GO" id="GO:0004175">
    <property type="term" value="F:endopeptidase activity"/>
    <property type="evidence" value="ECO:0007669"/>
    <property type="project" value="UniProtKB-ARBA"/>
</dbReference>
<evidence type="ECO:0000256" key="1">
    <source>
        <dbReference type="SAM" id="Phobius"/>
    </source>
</evidence>
<dbReference type="AlphaFoldDB" id="A0A9D5X522"/>
<dbReference type="GO" id="GO:0080120">
    <property type="term" value="P:CAAX-box protein maturation"/>
    <property type="evidence" value="ECO:0007669"/>
    <property type="project" value="UniProtKB-ARBA"/>
</dbReference>
<proteinExistence type="predicted"/>
<reference evidence="3" key="1">
    <citation type="submission" date="2020-04" db="EMBL/GenBank/DDBJ databases">
        <title>Deep metagenomics examines the oral microbiome during advanced dental caries in children, revealing novel taxa and co-occurrences with host molecules.</title>
        <authorList>
            <person name="Baker J.L."/>
            <person name="Morton J.T."/>
            <person name="Dinis M."/>
            <person name="Alvarez R."/>
            <person name="Tran N.C."/>
            <person name="Knight R."/>
            <person name="Edlund A."/>
        </authorList>
    </citation>
    <scope>NUCLEOTIDE SEQUENCE</scope>
    <source>
        <strain evidence="3">JCVI_3_bin.11</strain>
    </source>
</reference>
<evidence type="ECO:0000313" key="3">
    <source>
        <dbReference type="EMBL" id="MBF4802435.1"/>
    </source>
</evidence>
<feature type="transmembrane region" description="Helical" evidence="1">
    <location>
        <begin position="212"/>
        <end position="230"/>
    </location>
</feature>
<dbReference type="GO" id="GO:0008237">
    <property type="term" value="F:metallopeptidase activity"/>
    <property type="evidence" value="ECO:0007669"/>
    <property type="project" value="UniProtKB-KW"/>
</dbReference>
<keyword evidence="3" id="KW-0378">Hydrolase</keyword>
<feature type="transmembrane region" description="Helical" evidence="1">
    <location>
        <begin position="117"/>
        <end position="138"/>
    </location>
</feature>
<comment type="caution">
    <text evidence="3">The sequence shown here is derived from an EMBL/GenBank/DDBJ whole genome shotgun (WGS) entry which is preliminary data.</text>
</comment>
<evidence type="ECO:0000313" key="4">
    <source>
        <dbReference type="Proteomes" id="UP000787322"/>
    </source>
</evidence>
<feature type="transmembrane region" description="Helical" evidence="1">
    <location>
        <begin position="187"/>
        <end position="206"/>
    </location>
</feature>
<keyword evidence="3" id="KW-0645">Protease</keyword>
<name>A0A9D5X522_9ACTN</name>
<dbReference type="Pfam" id="PF02517">
    <property type="entry name" value="Rce1-like"/>
    <property type="match status" value="1"/>
</dbReference>
<dbReference type="InterPro" id="IPR003675">
    <property type="entry name" value="Rce1/LyrA-like_dom"/>
</dbReference>
<feature type="transmembrane region" description="Helical" evidence="1">
    <location>
        <begin position="283"/>
        <end position="306"/>
    </location>
</feature>
<dbReference type="PANTHER" id="PTHR39430">
    <property type="entry name" value="MEMBRANE-ASSOCIATED PROTEASE-RELATED"/>
    <property type="match status" value="1"/>
</dbReference>
<keyword evidence="1" id="KW-0812">Transmembrane</keyword>